<dbReference type="InterPro" id="IPR011009">
    <property type="entry name" value="Kinase-like_dom_sf"/>
</dbReference>
<dbReference type="FunFam" id="1.10.510.10:FF:000854">
    <property type="entry name" value="Protein CBG12201"/>
    <property type="match status" value="1"/>
</dbReference>
<evidence type="ECO:0000256" key="4">
    <source>
        <dbReference type="ARBA" id="ARBA00022741"/>
    </source>
</evidence>
<comment type="similarity">
    <text evidence="8">Belongs to the protein kinase superfamily.</text>
</comment>
<evidence type="ECO:0000313" key="11">
    <source>
        <dbReference type="EMBL" id="TKR64339.1"/>
    </source>
</evidence>
<organism evidence="11 12">
    <name type="scientific">Steinernema carpocapsae</name>
    <name type="common">Entomopathogenic nematode</name>
    <dbReference type="NCBI Taxonomy" id="34508"/>
    <lineage>
        <taxon>Eukaryota</taxon>
        <taxon>Metazoa</taxon>
        <taxon>Ecdysozoa</taxon>
        <taxon>Nematoda</taxon>
        <taxon>Chromadorea</taxon>
        <taxon>Rhabditida</taxon>
        <taxon>Tylenchina</taxon>
        <taxon>Panagrolaimomorpha</taxon>
        <taxon>Strongyloidoidea</taxon>
        <taxon>Steinernematidae</taxon>
        <taxon>Steinernema</taxon>
    </lineage>
</organism>
<dbReference type="OrthoDB" id="5979581at2759"/>
<accession>A0A4U5M660</accession>
<gene>
    <name evidence="11" type="ORF">L596_024894</name>
</gene>
<keyword evidence="3" id="KW-0808">Transferase</keyword>
<dbReference type="PROSITE" id="PS50011">
    <property type="entry name" value="PROTEIN_KINASE_DOM"/>
    <property type="match status" value="1"/>
</dbReference>
<dbReference type="PROSITE" id="PS00108">
    <property type="entry name" value="PROTEIN_KINASE_ST"/>
    <property type="match status" value="1"/>
</dbReference>
<feature type="binding site" evidence="7">
    <location>
        <position position="44"/>
    </location>
    <ligand>
        <name>ATP</name>
        <dbReference type="ChEBI" id="CHEBI:30616"/>
    </ligand>
</feature>
<dbReference type="AlphaFoldDB" id="A0A4U5M660"/>
<dbReference type="PANTHER" id="PTHR11909">
    <property type="entry name" value="CASEIN KINASE-RELATED"/>
    <property type="match status" value="1"/>
</dbReference>
<evidence type="ECO:0000256" key="6">
    <source>
        <dbReference type="ARBA" id="ARBA00022840"/>
    </source>
</evidence>
<dbReference type="Proteomes" id="UP000298663">
    <property type="component" value="Unassembled WGS sequence"/>
</dbReference>
<dbReference type="InterPro" id="IPR050235">
    <property type="entry name" value="CK1_Ser-Thr_kinase"/>
</dbReference>
<dbReference type="EMBL" id="AZBU02000009">
    <property type="protein sequence ID" value="TKR64339.1"/>
    <property type="molecule type" value="Genomic_DNA"/>
</dbReference>
<evidence type="ECO:0000256" key="9">
    <source>
        <dbReference type="SAM" id="MobiDB-lite"/>
    </source>
</evidence>
<name>A0A4U5M660_STECR</name>
<comment type="caution">
    <text evidence="11">The sequence shown here is derived from an EMBL/GenBank/DDBJ whole genome shotgun (WGS) entry which is preliminary data.</text>
</comment>
<dbReference type="InterPro" id="IPR047916">
    <property type="entry name" value="TTBK_Asator-like_STKc"/>
</dbReference>
<keyword evidence="4 7" id="KW-0547">Nucleotide-binding</keyword>
<evidence type="ECO:0000256" key="1">
    <source>
        <dbReference type="ARBA" id="ARBA00012513"/>
    </source>
</evidence>
<dbReference type="PROSITE" id="PS00107">
    <property type="entry name" value="PROTEIN_KINASE_ATP"/>
    <property type="match status" value="1"/>
</dbReference>
<evidence type="ECO:0000256" key="7">
    <source>
        <dbReference type="PROSITE-ProRule" id="PRU10141"/>
    </source>
</evidence>
<dbReference type="GO" id="GO:0005524">
    <property type="term" value="F:ATP binding"/>
    <property type="evidence" value="ECO:0007669"/>
    <property type="project" value="UniProtKB-UniRule"/>
</dbReference>
<dbReference type="Gene3D" id="1.10.510.10">
    <property type="entry name" value="Transferase(Phosphotransferase) domain 1"/>
    <property type="match status" value="1"/>
</dbReference>
<evidence type="ECO:0000256" key="3">
    <source>
        <dbReference type="ARBA" id="ARBA00022679"/>
    </source>
</evidence>
<reference evidence="11 12" key="1">
    <citation type="journal article" date="2015" name="Genome Biol.">
        <title>Comparative genomics of Steinernema reveals deeply conserved gene regulatory networks.</title>
        <authorList>
            <person name="Dillman A.R."/>
            <person name="Macchietto M."/>
            <person name="Porter C.F."/>
            <person name="Rogers A."/>
            <person name="Williams B."/>
            <person name="Antoshechkin I."/>
            <person name="Lee M.M."/>
            <person name="Goodwin Z."/>
            <person name="Lu X."/>
            <person name="Lewis E.E."/>
            <person name="Goodrich-Blair H."/>
            <person name="Stock S.P."/>
            <person name="Adams B.J."/>
            <person name="Sternberg P.W."/>
            <person name="Mortazavi A."/>
        </authorList>
    </citation>
    <scope>NUCLEOTIDE SEQUENCE [LARGE SCALE GENOMIC DNA]</scope>
    <source>
        <strain evidence="11 12">ALL</strain>
    </source>
</reference>
<feature type="domain" description="Protein kinase" evidence="10">
    <location>
        <begin position="16"/>
        <end position="341"/>
    </location>
</feature>
<sequence>MGDLVQLDVGRIIHGWKVQKKLGEGAFGAVYRVTNSAMEEYALKVEGMKEQIQLLKMEVLVLSELKADSSRHFLKLMDKGQFENFNYIVIQLVGKSLADLRVERPQKKFTMGTALSVGIQCLEALEDLHNIGYLHRDVKPGNYTMGRKQDNELRKVYVLDFGMARKFCHSDGTIKKPRTAAGFRGTVKYAPLSCHMLRELCRKDDVETWLYMVVELTKGSLPWRNIPEQNDVGLFKKDCRKDRGLRMLFGGCPREYVDILRVIDGHKFFDTPDYSKIYGLMRNAIVSTHSEEFPYDWEREPTPQSKKPSAEQLKKNKLSIENLKTIEKQQKSTEQKSIEKK</sequence>
<dbReference type="CDD" id="cd14017">
    <property type="entry name" value="STKc_TTBK"/>
    <property type="match status" value="1"/>
</dbReference>
<evidence type="ECO:0000259" key="10">
    <source>
        <dbReference type="PROSITE" id="PS50011"/>
    </source>
</evidence>
<evidence type="ECO:0000313" key="12">
    <source>
        <dbReference type="Proteomes" id="UP000298663"/>
    </source>
</evidence>
<evidence type="ECO:0000256" key="5">
    <source>
        <dbReference type="ARBA" id="ARBA00022777"/>
    </source>
</evidence>
<keyword evidence="6 7" id="KW-0067">ATP-binding</keyword>
<dbReference type="InterPro" id="IPR008271">
    <property type="entry name" value="Ser/Thr_kinase_AS"/>
</dbReference>
<dbReference type="STRING" id="34508.A0A4U5M660"/>
<keyword evidence="2 8" id="KW-0723">Serine/threonine-protein kinase</keyword>
<proteinExistence type="inferred from homology"/>
<protein>
    <recommendedName>
        <fullName evidence="1">non-specific serine/threonine protein kinase</fullName>
        <ecNumber evidence="1">2.7.11.1</ecNumber>
    </recommendedName>
</protein>
<dbReference type="SUPFAM" id="SSF56112">
    <property type="entry name" value="Protein kinase-like (PK-like)"/>
    <property type="match status" value="1"/>
</dbReference>
<reference evidence="11 12" key="2">
    <citation type="journal article" date="2019" name="G3 (Bethesda)">
        <title>Hybrid Assembly of the Genome of the Entomopathogenic Nematode Steinernema carpocapsae Identifies the X-Chromosome.</title>
        <authorList>
            <person name="Serra L."/>
            <person name="Macchietto M."/>
            <person name="Macias-Munoz A."/>
            <person name="McGill C.J."/>
            <person name="Rodriguez I.M."/>
            <person name="Rodriguez B."/>
            <person name="Murad R."/>
            <person name="Mortazavi A."/>
        </authorList>
    </citation>
    <scope>NUCLEOTIDE SEQUENCE [LARGE SCALE GENOMIC DNA]</scope>
    <source>
        <strain evidence="11 12">ALL</strain>
    </source>
</reference>
<feature type="region of interest" description="Disordered" evidence="9">
    <location>
        <begin position="296"/>
        <end position="318"/>
    </location>
</feature>
<evidence type="ECO:0000256" key="2">
    <source>
        <dbReference type="ARBA" id="ARBA00022527"/>
    </source>
</evidence>
<dbReference type="Pfam" id="PF00069">
    <property type="entry name" value="Pkinase"/>
    <property type="match status" value="1"/>
</dbReference>
<dbReference type="EC" id="2.7.11.1" evidence="1"/>
<dbReference type="InterPro" id="IPR000719">
    <property type="entry name" value="Prot_kinase_dom"/>
</dbReference>
<dbReference type="SMART" id="SM00220">
    <property type="entry name" value="S_TKc"/>
    <property type="match status" value="1"/>
</dbReference>
<evidence type="ECO:0000256" key="8">
    <source>
        <dbReference type="RuleBase" id="RU000304"/>
    </source>
</evidence>
<keyword evidence="5" id="KW-0418">Kinase</keyword>
<keyword evidence="12" id="KW-1185">Reference proteome</keyword>
<dbReference type="GO" id="GO:0004674">
    <property type="term" value="F:protein serine/threonine kinase activity"/>
    <property type="evidence" value="ECO:0007669"/>
    <property type="project" value="UniProtKB-KW"/>
</dbReference>
<dbReference type="InterPro" id="IPR017441">
    <property type="entry name" value="Protein_kinase_ATP_BS"/>
</dbReference>